<evidence type="ECO:0000313" key="10">
    <source>
        <dbReference type="EMBL" id="CAF4355452.1"/>
    </source>
</evidence>
<dbReference type="PRINTS" id="PR00069">
    <property type="entry name" value="ALDKETRDTASE"/>
</dbReference>
<dbReference type="CDD" id="cd19071">
    <property type="entry name" value="AKR_AKR1-5-like"/>
    <property type="match status" value="1"/>
</dbReference>
<dbReference type="PROSITE" id="PS00062">
    <property type="entry name" value="ALDOKETO_REDUCTASE_2"/>
    <property type="match status" value="1"/>
</dbReference>
<dbReference type="FunFam" id="3.20.20.100:FF:000015">
    <property type="entry name" value="Oxidoreductase, aldo/keto reductase family"/>
    <property type="match status" value="1"/>
</dbReference>
<dbReference type="GO" id="GO:0016491">
    <property type="term" value="F:oxidoreductase activity"/>
    <property type="evidence" value="ECO:0007669"/>
    <property type="project" value="UniProtKB-KW"/>
</dbReference>
<feature type="active site" description="Proton donor" evidence="3">
    <location>
        <position position="58"/>
    </location>
</feature>
<evidence type="ECO:0000313" key="11">
    <source>
        <dbReference type="Proteomes" id="UP000663829"/>
    </source>
</evidence>
<evidence type="ECO:0000313" key="8">
    <source>
        <dbReference type="EMBL" id="CAF1492582.1"/>
    </source>
</evidence>
<dbReference type="EMBL" id="CAJNOK010003917">
    <property type="protein sequence ID" value="CAF0919622.1"/>
    <property type="molecule type" value="Genomic_DNA"/>
</dbReference>
<dbReference type="Pfam" id="PF00248">
    <property type="entry name" value="Aldo_ket_red"/>
    <property type="match status" value="1"/>
</dbReference>
<comment type="caution">
    <text evidence="8">The sequence shown here is derived from an EMBL/GenBank/DDBJ whole genome shotgun (WGS) entry which is preliminary data.</text>
</comment>
<dbReference type="InterPro" id="IPR036812">
    <property type="entry name" value="NAD(P)_OxRdtase_dom_sf"/>
</dbReference>
<dbReference type="InterPro" id="IPR023210">
    <property type="entry name" value="NADP_OxRdtase_dom"/>
</dbReference>
<dbReference type="Proteomes" id="UP000681722">
    <property type="component" value="Unassembled WGS sequence"/>
</dbReference>
<sequence>MSSTASVAKNLISKVKLNDGVEMPLFGLGVYLIKDNCEHLIHAALDKGYRLLDTAELYHNEAGVGDGLKKSGLAREDVFIVSKWFPSNEGAEGAKKALSTCLKNLKSDYVDLYLLHAPQGGKCAEAYRALLDCKKNKQIRSLGVSNFGVHHLEAMEKLGLEAPSVNQIELHPWQQKTDIVDYCRKKGIAVMGYSPLAKGNKVKDETVRKIAQKLNKTPGQVLIRWSVQHGFITIPKTSNESRLEENADVFNWTIPDEDMNILVMNT</sequence>
<evidence type="ECO:0000259" key="6">
    <source>
        <dbReference type="Pfam" id="PF00248"/>
    </source>
</evidence>
<proteinExistence type="inferred from homology"/>
<dbReference type="Proteomes" id="UP000677228">
    <property type="component" value="Unassembled WGS sequence"/>
</dbReference>
<evidence type="ECO:0000256" key="4">
    <source>
        <dbReference type="PIRSR" id="PIRSR000097-2"/>
    </source>
</evidence>
<dbReference type="PANTHER" id="PTHR43827:SF13">
    <property type="entry name" value="ALDO_KETO REDUCTASE FAMILY PROTEIN"/>
    <property type="match status" value="1"/>
</dbReference>
<organism evidence="8 11">
    <name type="scientific">Didymodactylos carnosus</name>
    <dbReference type="NCBI Taxonomy" id="1234261"/>
    <lineage>
        <taxon>Eukaryota</taxon>
        <taxon>Metazoa</taxon>
        <taxon>Spiralia</taxon>
        <taxon>Gnathifera</taxon>
        <taxon>Rotifera</taxon>
        <taxon>Eurotatoria</taxon>
        <taxon>Bdelloidea</taxon>
        <taxon>Philodinida</taxon>
        <taxon>Philodinidae</taxon>
        <taxon>Didymodactylos</taxon>
    </lineage>
</organism>
<protein>
    <recommendedName>
        <fullName evidence="6">NADP-dependent oxidoreductase domain-containing protein</fullName>
    </recommendedName>
</protein>
<dbReference type="PROSITE" id="PS00798">
    <property type="entry name" value="ALDOKETO_REDUCTASE_1"/>
    <property type="match status" value="1"/>
</dbReference>
<dbReference type="Proteomes" id="UP000682733">
    <property type="component" value="Unassembled WGS sequence"/>
</dbReference>
<keyword evidence="11" id="KW-1185">Reference proteome</keyword>
<evidence type="ECO:0000256" key="1">
    <source>
        <dbReference type="ARBA" id="ARBA00007905"/>
    </source>
</evidence>
<dbReference type="SUPFAM" id="SSF51430">
    <property type="entry name" value="NAD(P)-linked oxidoreductase"/>
    <property type="match status" value="1"/>
</dbReference>
<dbReference type="Gene3D" id="3.20.20.100">
    <property type="entry name" value="NADP-dependent oxidoreductase domain"/>
    <property type="match status" value="1"/>
</dbReference>
<dbReference type="OrthoDB" id="416253at2759"/>
<dbReference type="EMBL" id="CAJOBC010087335">
    <property type="protein sequence ID" value="CAF4355452.1"/>
    <property type="molecule type" value="Genomic_DNA"/>
</dbReference>
<dbReference type="Proteomes" id="UP000663829">
    <property type="component" value="Unassembled WGS sequence"/>
</dbReference>
<dbReference type="PROSITE" id="PS00063">
    <property type="entry name" value="ALDOKETO_REDUCTASE_3"/>
    <property type="match status" value="1"/>
</dbReference>
<dbReference type="PANTHER" id="PTHR43827">
    <property type="entry name" value="2,5-DIKETO-D-GLUCONIC ACID REDUCTASE"/>
    <property type="match status" value="1"/>
</dbReference>
<feature type="domain" description="NADP-dependent oxidoreductase" evidence="6">
    <location>
        <begin position="38"/>
        <end position="262"/>
    </location>
</feature>
<accession>A0A815SPN2</accession>
<evidence type="ECO:0000256" key="5">
    <source>
        <dbReference type="PIRSR" id="PIRSR000097-3"/>
    </source>
</evidence>
<keyword evidence="2" id="KW-0560">Oxidoreductase</keyword>
<gene>
    <name evidence="8" type="ORF">GPM918_LOCUS36324</name>
    <name evidence="7" type="ORF">OVA965_LOCUS10551</name>
    <name evidence="10" type="ORF">SRO942_LOCUS37057</name>
    <name evidence="9" type="ORF">TMI583_LOCUS10546</name>
</gene>
<dbReference type="EMBL" id="CAJNOQ010021837">
    <property type="protein sequence ID" value="CAF1492582.1"/>
    <property type="molecule type" value="Genomic_DNA"/>
</dbReference>
<feature type="binding site" evidence="4">
    <location>
        <position position="116"/>
    </location>
    <ligand>
        <name>substrate</name>
    </ligand>
</feature>
<dbReference type="InterPro" id="IPR020471">
    <property type="entry name" value="AKR"/>
</dbReference>
<dbReference type="EMBL" id="CAJOBA010003918">
    <property type="protein sequence ID" value="CAF3697273.1"/>
    <property type="molecule type" value="Genomic_DNA"/>
</dbReference>
<comment type="similarity">
    <text evidence="1">Belongs to the aldo/keto reductase family.</text>
</comment>
<evidence type="ECO:0000256" key="2">
    <source>
        <dbReference type="ARBA" id="ARBA00023002"/>
    </source>
</evidence>
<dbReference type="PIRSF" id="PIRSF000097">
    <property type="entry name" value="AKR"/>
    <property type="match status" value="1"/>
</dbReference>
<dbReference type="AlphaFoldDB" id="A0A815SPN2"/>
<evidence type="ECO:0000313" key="7">
    <source>
        <dbReference type="EMBL" id="CAF0919622.1"/>
    </source>
</evidence>
<evidence type="ECO:0000313" key="9">
    <source>
        <dbReference type="EMBL" id="CAF3697273.1"/>
    </source>
</evidence>
<evidence type="ECO:0000256" key="3">
    <source>
        <dbReference type="PIRSR" id="PIRSR000097-1"/>
    </source>
</evidence>
<name>A0A815SPN2_9BILA</name>
<dbReference type="InterPro" id="IPR018170">
    <property type="entry name" value="Aldo/ket_reductase_CS"/>
</dbReference>
<feature type="site" description="Lowers pKa of active site Tyr" evidence="5">
    <location>
        <position position="83"/>
    </location>
</feature>
<reference evidence="8" key="1">
    <citation type="submission" date="2021-02" db="EMBL/GenBank/DDBJ databases">
        <authorList>
            <person name="Nowell W R."/>
        </authorList>
    </citation>
    <scope>NUCLEOTIDE SEQUENCE</scope>
</reference>